<name>A0A0C2JV59_9VIBR</name>
<evidence type="ECO:0000313" key="4">
    <source>
        <dbReference type="EMBL" id="KII81854.1"/>
    </source>
</evidence>
<evidence type="ECO:0000256" key="1">
    <source>
        <dbReference type="ARBA" id="ARBA00023015"/>
    </source>
</evidence>
<dbReference type="InterPro" id="IPR007737">
    <property type="entry name" value="Mga_HTH"/>
</dbReference>
<dbReference type="InterPro" id="IPR050661">
    <property type="entry name" value="BglG_antiterminators"/>
</dbReference>
<evidence type="ECO:0000313" key="5">
    <source>
        <dbReference type="Proteomes" id="UP000031672"/>
    </source>
</evidence>
<reference evidence="4 5" key="1">
    <citation type="submission" date="2014-11" db="EMBL/GenBank/DDBJ databases">
        <title>Draft Genome Sequence of Vibrio piscirenalis strains CECT 8603T and CECT 8604, two marine Gammaproteobacterium isolated from cultured gilthead sea bream (Sparus aurata).</title>
        <authorList>
            <person name="Arahal D.R."/>
            <person name="Rodrigo-Torres L."/>
            <person name="Lucena T."/>
            <person name="Pujalte M.J."/>
        </authorList>
    </citation>
    <scope>NUCLEOTIDE SEQUENCE [LARGE SCALE GENOMIC DNA]</scope>
    <source>
        <strain evidence="4 5">DCR 1-4-2</strain>
    </source>
</reference>
<gene>
    <name evidence="4" type="ORF">OJ16_01270</name>
</gene>
<dbReference type="EMBL" id="JTKH01000003">
    <property type="protein sequence ID" value="KII81854.1"/>
    <property type="molecule type" value="Genomic_DNA"/>
</dbReference>
<organism evidence="4 5">
    <name type="scientific">Vibrio renipiscarius</name>
    <dbReference type="NCBI Taxonomy" id="1461322"/>
    <lineage>
        <taxon>Bacteria</taxon>
        <taxon>Pseudomonadati</taxon>
        <taxon>Pseudomonadota</taxon>
        <taxon>Gammaproteobacteria</taxon>
        <taxon>Vibrionales</taxon>
        <taxon>Vibrionaceae</taxon>
        <taxon>Vibrio</taxon>
    </lineage>
</organism>
<proteinExistence type="predicted"/>
<keyword evidence="5" id="KW-1185">Reference proteome</keyword>
<keyword evidence="1" id="KW-0805">Transcription regulation</keyword>
<protein>
    <recommendedName>
        <fullName evidence="3">Mga helix-turn-helix domain-containing protein</fullName>
    </recommendedName>
</protein>
<feature type="domain" description="Mga helix-turn-helix" evidence="3">
    <location>
        <begin position="78"/>
        <end position="146"/>
    </location>
</feature>
<sequence length="585" mass="67209">MIGALLQKACAVTVLAEEMAVSRRHIHNYIANINYYIDQAISVQKGIATLEISAQQWAQRIKAIPLTHYRPTSSERQDYLLDNYLLLNQYKYLDIEKQLGISRPTLKKDLSELAATLQLSGLSLHNADGGFSIIGTEKKLRHLMMERINRQVSHIHPQIEYCTATTPLQYHTQTLIAQQLATLPLKETYVIITNISQAIGHVFPPNFIKMIFIYLSVSLYRINQQFVILQKDNADYLRQTAKFKLVHDQLRLLINEQLEFEHLHLAEYFFSGCAEDNFHENRLRVKMCAMLFLRELSQSIPLSNQQMTQLHQQLCLYLPSAIYRIKNHICLQNHDTTNPEESLLSLKNAEEITRYQATVSAMASCQHWLLEPLREEELQQISQFVAQASQQDESHKLSLDALLNTLQQHAKDIAYEPLKQALLNQYPALLSDDTQPYYLKANWFNATDIHWINSQANLADVAEFASLHLANKVGAPYKDIQQPLHQVLNACIDDLRIGSNVYLYSAQANPAIKETALQLVIQPGSTGSPRTPTAYYFFLLRSEAITAHNILYALHQFERHHQKHTPSERLDADWTTAFFRQHLAE</sequence>
<dbReference type="AlphaFoldDB" id="A0A0C2JV59"/>
<dbReference type="PANTHER" id="PTHR30185:SF13">
    <property type="entry name" value="LICABCH OPERON REGULATOR-RELATED"/>
    <property type="match status" value="1"/>
</dbReference>
<evidence type="ECO:0000256" key="2">
    <source>
        <dbReference type="ARBA" id="ARBA00023163"/>
    </source>
</evidence>
<accession>A0A0C2JV59</accession>
<dbReference type="Proteomes" id="UP000031672">
    <property type="component" value="Unassembled WGS sequence"/>
</dbReference>
<evidence type="ECO:0000259" key="3">
    <source>
        <dbReference type="Pfam" id="PF05043"/>
    </source>
</evidence>
<dbReference type="PANTHER" id="PTHR30185">
    <property type="entry name" value="CRYPTIC BETA-GLUCOSIDE BGL OPERON ANTITERMINATOR"/>
    <property type="match status" value="1"/>
</dbReference>
<keyword evidence="2" id="KW-0804">Transcription</keyword>
<dbReference type="Pfam" id="PF05043">
    <property type="entry name" value="Mga"/>
    <property type="match status" value="1"/>
</dbReference>
<comment type="caution">
    <text evidence="4">The sequence shown here is derived from an EMBL/GenBank/DDBJ whole genome shotgun (WGS) entry which is preliminary data.</text>
</comment>
<dbReference type="STRING" id="1461322.OJ16_01270"/>